<feature type="chain" id="PRO_5006442622" evidence="2">
    <location>
        <begin position="27"/>
        <end position="329"/>
    </location>
</feature>
<keyword evidence="4" id="KW-1185">Reference proteome</keyword>
<dbReference type="AlphaFoldDB" id="A0A0R3L3R1"/>
<evidence type="ECO:0000313" key="4">
    <source>
        <dbReference type="Proteomes" id="UP000050863"/>
    </source>
</evidence>
<keyword evidence="2" id="KW-0732">Signal</keyword>
<dbReference type="OrthoDB" id="7250553at2"/>
<name>A0A0R3L3R1_9BRAD</name>
<dbReference type="PIRSF" id="PIRSF017082">
    <property type="entry name" value="YflP"/>
    <property type="match status" value="1"/>
</dbReference>
<protein>
    <submittedName>
        <fullName evidence="3">Tat pathway signal protein</fullName>
    </submittedName>
</protein>
<dbReference type="PANTHER" id="PTHR42928">
    <property type="entry name" value="TRICARBOXYLATE-BINDING PROTEIN"/>
    <property type="match status" value="1"/>
</dbReference>
<dbReference type="InterPro" id="IPR042100">
    <property type="entry name" value="Bug_dom1"/>
</dbReference>
<accession>A0A0R3L3R1</accession>
<dbReference type="STRING" id="280332.CQ12_15805"/>
<dbReference type="CDD" id="cd07012">
    <property type="entry name" value="PBP2_Bug_TTT"/>
    <property type="match status" value="1"/>
</dbReference>
<dbReference type="SUPFAM" id="SSF53850">
    <property type="entry name" value="Periplasmic binding protein-like II"/>
    <property type="match status" value="1"/>
</dbReference>
<dbReference type="PANTHER" id="PTHR42928:SF5">
    <property type="entry name" value="BLR1237 PROTEIN"/>
    <property type="match status" value="1"/>
</dbReference>
<dbReference type="RefSeq" id="WP_057838067.1">
    <property type="nucleotide sequence ID" value="NZ_LLXZ01000156.1"/>
</dbReference>
<sequence length="329" mass="34811">MNRRELLQAAAALPLAQTALANTAFAQTPYPSRNITMIVPFPPGGQADLAARPVAQALERILGKPVIVDNRAGGGGGSVGNAAAARAEPDGHTLLMTLSSLAVLPEADRLFDRPVAYEVSQFAPIARVLADPTLLAVPASAPWKTLQEFVDDAKKRPGQIPYGSSGPYGTLHVAMEMFAASAGIKLLHVPFRGAGPALTALLSDTIQAVASAPGTLKQQVDDGKMRVLANWGAERIKSFPDLPTFKELGYKDVEFYIWAGLFAQSALPAPIMTRLREAMAEAVKAPEVVKTYETAGSPVAYLDAPEFAKFVAEDSARLVAAVKKIGKVE</sequence>
<evidence type="ECO:0000313" key="3">
    <source>
        <dbReference type="EMBL" id="KRR02513.1"/>
    </source>
</evidence>
<comment type="similarity">
    <text evidence="1">Belongs to the UPF0065 (bug) family.</text>
</comment>
<gene>
    <name evidence="3" type="ORF">CQ12_15805</name>
</gene>
<dbReference type="Gene3D" id="3.40.190.10">
    <property type="entry name" value="Periplasmic binding protein-like II"/>
    <property type="match status" value="1"/>
</dbReference>
<dbReference type="InterPro" id="IPR005064">
    <property type="entry name" value="BUG"/>
</dbReference>
<comment type="caution">
    <text evidence="3">The sequence shown here is derived from an EMBL/GenBank/DDBJ whole genome shotgun (WGS) entry which is preliminary data.</text>
</comment>
<feature type="signal peptide" evidence="2">
    <location>
        <begin position="1"/>
        <end position="26"/>
    </location>
</feature>
<dbReference type="EMBL" id="LLXZ01000156">
    <property type="protein sequence ID" value="KRR02513.1"/>
    <property type="molecule type" value="Genomic_DNA"/>
</dbReference>
<proteinExistence type="inferred from homology"/>
<evidence type="ECO:0000256" key="1">
    <source>
        <dbReference type="ARBA" id="ARBA00006987"/>
    </source>
</evidence>
<dbReference type="Gene3D" id="3.40.190.150">
    <property type="entry name" value="Bordetella uptake gene, domain 1"/>
    <property type="match status" value="1"/>
</dbReference>
<organism evidence="3 4">
    <name type="scientific">Bradyrhizobium jicamae</name>
    <dbReference type="NCBI Taxonomy" id="280332"/>
    <lineage>
        <taxon>Bacteria</taxon>
        <taxon>Pseudomonadati</taxon>
        <taxon>Pseudomonadota</taxon>
        <taxon>Alphaproteobacteria</taxon>
        <taxon>Hyphomicrobiales</taxon>
        <taxon>Nitrobacteraceae</taxon>
        <taxon>Bradyrhizobium</taxon>
    </lineage>
</organism>
<reference evidence="3 4" key="1">
    <citation type="submission" date="2014-03" db="EMBL/GenBank/DDBJ databases">
        <title>Bradyrhizobium valentinum sp. nov., isolated from effective nodules of Lupinus mariae-josephae, a lupine endemic of basic-lime soils in Eastern Spain.</title>
        <authorList>
            <person name="Duran D."/>
            <person name="Rey L."/>
            <person name="Navarro A."/>
            <person name="Busquets A."/>
            <person name="Imperial J."/>
            <person name="Ruiz-Argueso T."/>
        </authorList>
    </citation>
    <scope>NUCLEOTIDE SEQUENCE [LARGE SCALE GENOMIC DNA]</scope>
    <source>
        <strain evidence="3 4">PAC68</strain>
    </source>
</reference>
<dbReference type="Proteomes" id="UP000050863">
    <property type="component" value="Unassembled WGS sequence"/>
</dbReference>
<evidence type="ECO:0000256" key="2">
    <source>
        <dbReference type="SAM" id="SignalP"/>
    </source>
</evidence>
<dbReference type="Pfam" id="PF03401">
    <property type="entry name" value="TctC"/>
    <property type="match status" value="1"/>
</dbReference>